<dbReference type="EMBL" id="BSDX01000001">
    <property type="protein sequence ID" value="GLI53699.1"/>
    <property type="molecule type" value="Genomic_DNA"/>
</dbReference>
<evidence type="ECO:0000256" key="1">
    <source>
        <dbReference type="ARBA" id="ARBA00022723"/>
    </source>
</evidence>
<dbReference type="PANTHER" id="PTHR30004">
    <property type="entry name" value="4-HYDROXYTHREONINE-4-PHOSPHATE DEHYDROGENASE"/>
    <property type="match status" value="1"/>
</dbReference>
<dbReference type="GO" id="GO:0051287">
    <property type="term" value="F:NAD binding"/>
    <property type="evidence" value="ECO:0007669"/>
    <property type="project" value="InterPro"/>
</dbReference>
<organism evidence="4 5">
    <name type="scientific">Thermodesulfovibrio yellowstonii</name>
    <dbReference type="NCBI Taxonomy" id="28262"/>
    <lineage>
        <taxon>Bacteria</taxon>
        <taxon>Pseudomonadati</taxon>
        <taxon>Nitrospirota</taxon>
        <taxon>Thermodesulfovibrionia</taxon>
        <taxon>Thermodesulfovibrionales</taxon>
        <taxon>Thermodesulfovibrionaceae</taxon>
        <taxon>Thermodesulfovibrio</taxon>
    </lineage>
</organism>
<gene>
    <name evidence="4" type="primary">pdxA</name>
    <name evidence="4" type="ORF">TISLANDTSLP1_13920</name>
</gene>
<evidence type="ECO:0000256" key="2">
    <source>
        <dbReference type="ARBA" id="ARBA00023002"/>
    </source>
</evidence>
<dbReference type="Pfam" id="PF04166">
    <property type="entry name" value="PdxA"/>
    <property type="match status" value="1"/>
</dbReference>
<dbReference type="PANTHER" id="PTHR30004:SF6">
    <property type="entry name" value="D-THREONATE 4-PHOSPHATE DEHYDROGENASE"/>
    <property type="match status" value="1"/>
</dbReference>
<evidence type="ECO:0000256" key="3">
    <source>
        <dbReference type="ARBA" id="ARBA00023027"/>
    </source>
</evidence>
<evidence type="ECO:0000313" key="4">
    <source>
        <dbReference type="EMBL" id="GLI53699.1"/>
    </source>
</evidence>
<keyword evidence="1" id="KW-0479">Metal-binding</keyword>
<proteinExistence type="predicted"/>
<dbReference type="InterPro" id="IPR005255">
    <property type="entry name" value="PdxA_fam"/>
</dbReference>
<dbReference type="Gene3D" id="3.40.718.10">
    <property type="entry name" value="Isopropylmalate Dehydrogenase"/>
    <property type="match status" value="1"/>
</dbReference>
<dbReference type="SUPFAM" id="SSF53659">
    <property type="entry name" value="Isocitrate/Isopropylmalate dehydrogenase-like"/>
    <property type="match status" value="1"/>
</dbReference>
<comment type="caution">
    <text evidence="4">The sequence shown here is derived from an EMBL/GenBank/DDBJ whole genome shotgun (WGS) entry which is preliminary data.</text>
</comment>
<dbReference type="Proteomes" id="UP001144297">
    <property type="component" value="Unassembled WGS sequence"/>
</dbReference>
<keyword evidence="2" id="KW-0560">Oxidoreductase</keyword>
<name>A0A9W6GGX1_9BACT</name>
<sequence>MAKKRIAITMGDPAGVGPEIIVKAFAQEDIYKICNPIVIGDKAVIKELIKVIGMDFDLDNIEMLNLNEIKNPSKLLKGNPSEESGKACFSYIRKAVELYRLGVVQAIVTCPITKVALKMAGLPWLGHTDMLAELTDTEDYAMAFYSEHLKVILVTIHVPLKEVPYLIKKENVIKSICFAKKACDMLRIENPRIAVCGLNPHAGEEGIIGREEIEEITPAIKETKALGINVSGPYPSDSLFWRAYKGEFDMVVAMYHDQALAPFKLVAFDKGVNFTVGLPFIRTSPDHGTAYDIAWQGKAEPTSLLEAIKLAVRMEV</sequence>
<protein>
    <submittedName>
        <fullName evidence="4">4-hydroxythreonine-4-phosphate dehydrogenase</fullName>
    </submittedName>
</protein>
<dbReference type="AlphaFoldDB" id="A0A9W6GGX1"/>
<dbReference type="NCBIfam" id="TIGR00557">
    <property type="entry name" value="pdxA"/>
    <property type="match status" value="1"/>
</dbReference>
<dbReference type="GO" id="GO:0046872">
    <property type="term" value="F:metal ion binding"/>
    <property type="evidence" value="ECO:0007669"/>
    <property type="project" value="UniProtKB-KW"/>
</dbReference>
<keyword evidence="3" id="KW-0520">NAD</keyword>
<evidence type="ECO:0000313" key="5">
    <source>
        <dbReference type="Proteomes" id="UP001144297"/>
    </source>
</evidence>
<accession>A0A9W6GGX1</accession>
<keyword evidence="5" id="KW-1185">Reference proteome</keyword>
<reference evidence="4" key="1">
    <citation type="submission" date="2022-12" db="EMBL/GenBank/DDBJ databases">
        <title>Reference genome sequencing for broad-spectrum identification of bacterial and archaeal isolates by mass spectrometry.</title>
        <authorList>
            <person name="Sekiguchi Y."/>
            <person name="Tourlousse D.M."/>
        </authorList>
    </citation>
    <scope>NUCLEOTIDE SEQUENCE</scope>
    <source>
        <strain evidence="4">TSL-P1</strain>
    </source>
</reference>
<dbReference type="GO" id="GO:0016491">
    <property type="term" value="F:oxidoreductase activity"/>
    <property type="evidence" value="ECO:0007669"/>
    <property type="project" value="UniProtKB-KW"/>
</dbReference>